<reference evidence="2 3" key="1">
    <citation type="submission" date="2018-01" db="EMBL/GenBank/DDBJ databases">
        <title>Halomonas endophytica sp. nov., isolated from storage liquid in the stems of Populus euphratica.</title>
        <authorList>
            <person name="Chen C."/>
        </authorList>
    </citation>
    <scope>NUCLEOTIDE SEQUENCE [LARGE SCALE GENOMIC DNA]</scope>
    <source>
        <strain evidence="2 3">DSM 26881</strain>
    </source>
</reference>
<dbReference type="GO" id="GO:0003677">
    <property type="term" value="F:DNA binding"/>
    <property type="evidence" value="ECO:0007669"/>
    <property type="project" value="InterPro"/>
</dbReference>
<evidence type="ECO:0000313" key="2">
    <source>
        <dbReference type="EMBL" id="PMR69322.1"/>
    </source>
</evidence>
<dbReference type="SMART" id="SM00530">
    <property type="entry name" value="HTH_XRE"/>
    <property type="match status" value="1"/>
</dbReference>
<sequence length="107" mass="12019">MKRREHTPDEREARLVALTRQLFAGEISEGRLLRTLRREVLGLSQEDYARLVGVSRRTLSDMEGDKGNVSLVVMNRVYRPLGLRVGLIPRQSALLERLFGADDGASG</sequence>
<comment type="caution">
    <text evidence="2">The sequence shown here is derived from an EMBL/GenBank/DDBJ whole genome shotgun (WGS) entry which is preliminary data.</text>
</comment>
<gene>
    <name evidence="2" type="ORF">C1H66_11085</name>
</gene>
<dbReference type="InterPro" id="IPR001387">
    <property type="entry name" value="Cro/C1-type_HTH"/>
</dbReference>
<feature type="domain" description="HTH cro/C1-type" evidence="1">
    <location>
        <begin position="33"/>
        <end position="88"/>
    </location>
</feature>
<dbReference type="Proteomes" id="UP000235346">
    <property type="component" value="Unassembled WGS sequence"/>
</dbReference>
<organism evidence="2 3">
    <name type="scientific">Halomonas heilongjiangensis</name>
    <dbReference type="NCBI Taxonomy" id="1387883"/>
    <lineage>
        <taxon>Bacteria</taxon>
        <taxon>Pseudomonadati</taxon>
        <taxon>Pseudomonadota</taxon>
        <taxon>Gammaproteobacteria</taxon>
        <taxon>Oceanospirillales</taxon>
        <taxon>Halomonadaceae</taxon>
        <taxon>Halomonas</taxon>
    </lineage>
</organism>
<dbReference type="SUPFAM" id="SSF47413">
    <property type="entry name" value="lambda repressor-like DNA-binding domains"/>
    <property type="match status" value="1"/>
</dbReference>
<dbReference type="InterPro" id="IPR010982">
    <property type="entry name" value="Lambda_DNA-bd_dom_sf"/>
</dbReference>
<accession>A0A2N7TMC9</accession>
<dbReference type="PROSITE" id="PS50943">
    <property type="entry name" value="HTH_CROC1"/>
    <property type="match status" value="1"/>
</dbReference>
<evidence type="ECO:0000259" key="1">
    <source>
        <dbReference type="PROSITE" id="PS50943"/>
    </source>
</evidence>
<dbReference type="RefSeq" id="WP_102627947.1">
    <property type="nucleotide sequence ID" value="NZ_PDOH01000021.1"/>
</dbReference>
<dbReference type="AlphaFoldDB" id="A0A2N7TMC9"/>
<dbReference type="EMBL" id="PNRE01000049">
    <property type="protein sequence ID" value="PMR69322.1"/>
    <property type="molecule type" value="Genomic_DNA"/>
</dbReference>
<dbReference type="Pfam" id="PF13560">
    <property type="entry name" value="HTH_31"/>
    <property type="match status" value="1"/>
</dbReference>
<name>A0A2N7TMC9_9GAMM</name>
<dbReference type="CDD" id="cd00093">
    <property type="entry name" value="HTH_XRE"/>
    <property type="match status" value="1"/>
</dbReference>
<evidence type="ECO:0000313" key="3">
    <source>
        <dbReference type="Proteomes" id="UP000235346"/>
    </source>
</evidence>
<proteinExistence type="predicted"/>
<keyword evidence="3" id="KW-1185">Reference proteome</keyword>
<dbReference type="OrthoDB" id="6240846at2"/>
<dbReference type="Gene3D" id="1.10.260.40">
    <property type="entry name" value="lambda repressor-like DNA-binding domains"/>
    <property type="match status" value="1"/>
</dbReference>
<protein>
    <submittedName>
        <fullName evidence="2">Transcriptional regulator</fullName>
    </submittedName>
</protein>